<evidence type="ECO:0000313" key="3">
    <source>
        <dbReference type="Proteomes" id="UP001229421"/>
    </source>
</evidence>
<dbReference type="PANTHER" id="PTHR33448:SF4">
    <property type="entry name" value="CHLOROPLAST PROTEIN HCF243"/>
    <property type="match status" value="1"/>
</dbReference>
<name>A0AAD8KFT8_TARER</name>
<reference evidence="2" key="1">
    <citation type="journal article" date="2023" name="bioRxiv">
        <title>Improved chromosome-level genome assembly for marigold (Tagetes erecta).</title>
        <authorList>
            <person name="Jiang F."/>
            <person name="Yuan L."/>
            <person name="Wang S."/>
            <person name="Wang H."/>
            <person name="Xu D."/>
            <person name="Wang A."/>
            <person name="Fan W."/>
        </authorList>
    </citation>
    <scope>NUCLEOTIDE SEQUENCE</scope>
    <source>
        <strain evidence="2">WSJ</strain>
        <tissue evidence="2">Leaf</tissue>
    </source>
</reference>
<evidence type="ECO:0000313" key="2">
    <source>
        <dbReference type="EMBL" id="KAK1422008.1"/>
    </source>
</evidence>
<proteinExistence type="predicted"/>
<dbReference type="PANTHER" id="PTHR33448">
    <property type="entry name" value="CHLOROPLAST PROTEIN HCF243-RELATED"/>
    <property type="match status" value="1"/>
</dbReference>
<accession>A0AAD8KFT8</accession>
<comment type="caution">
    <text evidence="2">The sequence shown here is derived from an EMBL/GenBank/DDBJ whole genome shotgun (WGS) entry which is preliminary data.</text>
</comment>
<dbReference type="EMBL" id="JAUHHV010000006">
    <property type="protein sequence ID" value="KAK1422008.1"/>
    <property type="molecule type" value="Genomic_DNA"/>
</dbReference>
<organism evidence="2 3">
    <name type="scientific">Tagetes erecta</name>
    <name type="common">African marigold</name>
    <dbReference type="NCBI Taxonomy" id="13708"/>
    <lineage>
        <taxon>Eukaryota</taxon>
        <taxon>Viridiplantae</taxon>
        <taxon>Streptophyta</taxon>
        <taxon>Embryophyta</taxon>
        <taxon>Tracheophyta</taxon>
        <taxon>Spermatophyta</taxon>
        <taxon>Magnoliopsida</taxon>
        <taxon>eudicotyledons</taxon>
        <taxon>Gunneridae</taxon>
        <taxon>Pentapetalae</taxon>
        <taxon>asterids</taxon>
        <taxon>campanulids</taxon>
        <taxon>Asterales</taxon>
        <taxon>Asteraceae</taxon>
        <taxon>Asteroideae</taxon>
        <taxon>Heliantheae alliance</taxon>
        <taxon>Tageteae</taxon>
        <taxon>Tagetes</taxon>
    </lineage>
</organism>
<feature type="compositionally biased region" description="Acidic residues" evidence="1">
    <location>
        <begin position="10"/>
        <end position="19"/>
    </location>
</feature>
<feature type="region of interest" description="Disordered" evidence="1">
    <location>
        <begin position="83"/>
        <end position="110"/>
    </location>
</feature>
<protein>
    <submittedName>
        <fullName evidence="2">Uncharacterized protein</fullName>
    </submittedName>
</protein>
<dbReference type="AlphaFoldDB" id="A0AAD8KFT8"/>
<evidence type="ECO:0000256" key="1">
    <source>
        <dbReference type="SAM" id="MobiDB-lite"/>
    </source>
</evidence>
<sequence length="132" mass="14766">MTYFGSLSDEVSDQEDDDVRENATDEMMKQFAERSETTEETVVETNESELREELPECLLLMMYEPKLSMEVSKETWVSSKDFIRRQTGRKKPPPLPPVQTTTVKSTNSQPKVTAIATAGTTTGLPPATAQFA</sequence>
<gene>
    <name evidence="2" type="ORF">QVD17_24836</name>
</gene>
<feature type="region of interest" description="Disordered" evidence="1">
    <location>
        <begin position="1"/>
        <end position="23"/>
    </location>
</feature>
<keyword evidence="3" id="KW-1185">Reference proteome</keyword>
<dbReference type="Proteomes" id="UP001229421">
    <property type="component" value="Unassembled WGS sequence"/>
</dbReference>